<feature type="non-terminal residue" evidence="2">
    <location>
        <position position="1"/>
    </location>
</feature>
<evidence type="ECO:0000313" key="2">
    <source>
        <dbReference type="EMBL" id="GMT02989.1"/>
    </source>
</evidence>
<evidence type="ECO:0000256" key="1">
    <source>
        <dbReference type="SAM" id="SignalP"/>
    </source>
</evidence>
<keyword evidence="3" id="KW-1185">Reference proteome</keyword>
<protein>
    <submittedName>
        <fullName evidence="2">Uncharacterized protein</fullName>
    </submittedName>
</protein>
<dbReference type="Proteomes" id="UP001432027">
    <property type="component" value="Unassembled WGS sequence"/>
</dbReference>
<feature type="signal peptide" evidence="1">
    <location>
        <begin position="1"/>
        <end position="23"/>
    </location>
</feature>
<comment type="caution">
    <text evidence="2">The sequence shown here is derived from an EMBL/GenBank/DDBJ whole genome shotgun (WGS) entry which is preliminary data.</text>
</comment>
<feature type="non-terminal residue" evidence="2">
    <location>
        <position position="102"/>
    </location>
</feature>
<dbReference type="EMBL" id="BTSX01000006">
    <property type="protein sequence ID" value="GMT02989.1"/>
    <property type="molecule type" value="Genomic_DNA"/>
</dbReference>
<keyword evidence="1" id="KW-0732">Signal</keyword>
<dbReference type="AlphaFoldDB" id="A0AAV5U802"/>
<reference evidence="2" key="1">
    <citation type="submission" date="2023-10" db="EMBL/GenBank/DDBJ databases">
        <title>Genome assembly of Pristionchus species.</title>
        <authorList>
            <person name="Yoshida K."/>
            <person name="Sommer R.J."/>
        </authorList>
    </citation>
    <scope>NUCLEOTIDE SEQUENCE</scope>
    <source>
        <strain evidence="2">RS0144</strain>
    </source>
</reference>
<sequence length="102" mass="11265">FPQSRMIPQGLLIVLLMNCSAEASVDFYSSRVFDEFDFNGQSSVTIDGLCKETCKIYASITPESKKFASNLLIEMPGRFVSIADVAAKIDPATNKKWPLVVI</sequence>
<evidence type="ECO:0000313" key="3">
    <source>
        <dbReference type="Proteomes" id="UP001432027"/>
    </source>
</evidence>
<gene>
    <name evidence="2" type="ORF">PENTCL1PPCAC_25163</name>
</gene>
<proteinExistence type="predicted"/>
<accession>A0AAV5U802</accession>
<feature type="chain" id="PRO_5043966534" evidence="1">
    <location>
        <begin position="24"/>
        <end position="102"/>
    </location>
</feature>
<name>A0AAV5U802_9BILA</name>
<organism evidence="2 3">
    <name type="scientific">Pristionchus entomophagus</name>
    <dbReference type="NCBI Taxonomy" id="358040"/>
    <lineage>
        <taxon>Eukaryota</taxon>
        <taxon>Metazoa</taxon>
        <taxon>Ecdysozoa</taxon>
        <taxon>Nematoda</taxon>
        <taxon>Chromadorea</taxon>
        <taxon>Rhabditida</taxon>
        <taxon>Rhabditina</taxon>
        <taxon>Diplogasteromorpha</taxon>
        <taxon>Diplogasteroidea</taxon>
        <taxon>Neodiplogasteridae</taxon>
        <taxon>Pristionchus</taxon>
    </lineage>
</organism>